<name>A0ABW7EW77_9BURK</name>
<dbReference type="RefSeq" id="WP_394473144.1">
    <property type="nucleotide sequence ID" value="NZ_JBIGHY010000016.1"/>
</dbReference>
<gene>
    <name evidence="1" type="ORF">ACG02S_24620</name>
</gene>
<keyword evidence="2" id="KW-1185">Reference proteome</keyword>
<organism evidence="1 2">
    <name type="scientific">Pelomonas dachongensis</name>
    <dbReference type="NCBI Taxonomy" id="3299029"/>
    <lineage>
        <taxon>Bacteria</taxon>
        <taxon>Pseudomonadati</taxon>
        <taxon>Pseudomonadota</taxon>
        <taxon>Betaproteobacteria</taxon>
        <taxon>Burkholderiales</taxon>
        <taxon>Sphaerotilaceae</taxon>
        <taxon>Roseateles</taxon>
    </lineage>
</organism>
<dbReference type="EMBL" id="JBIGHY010000016">
    <property type="protein sequence ID" value="MFG6417084.1"/>
    <property type="molecule type" value="Genomic_DNA"/>
</dbReference>
<comment type="caution">
    <text evidence="1">The sequence shown here is derived from an EMBL/GenBank/DDBJ whole genome shotgun (WGS) entry which is preliminary data.</text>
</comment>
<evidence type="ECO:0000313" key="1">
    <source>
        <dbReference type="EMBL" id="MFG6417084.1"/>
    </source>
</evidence>
<protein>
    <submittedName>
        <fullName evidence="1">Uncharacterized protein</fullName>
    </submittedName>
</protein>
<dbReference type="Proteomes" id="UP001606300">
    <property type="component" value="Unassembled WGS sequence"/>
</dbReference>
<reference evidence="1 2" key="1">
    <citation type="submission" date="2024-09" db="EMBL/GenBank/DDBJ databases">
        <title>Novel species of the genus Pelomonas and Roseateles isolated from streams.</title>
        <authorList>
            <person name="Lu H."/>
        </authorList>
    </citation>
    <scope>NUCLEOTIDE SEQUENCE [LARGE SCALE GENOMIC DNA]</scope>
    <source>
        <strain evidence="1 2">DC23W</strain>
    </source>
</reference>
<sequence>MESTLLFVVEDAFQLSGIGCTLVPGPSMDFGIDVRPGDALRLELPNGNQMDTQVAGLVSIRRTNARTLERCH</sequence>
<accession>A0ABW7EW77</accession>
<proteinExistence type="predicted"/>
<evidence type="ECO:0000313" key="2">
    <source>
        <dbReference type="Proteomes" id="UP001606300"/>
    </source>
</evidence>